<gene>
    <name evidence="1" type="ORF">C8E89_14110</name>
</gene>
<comment type="caution">
    <text evidence="1">The sequence shown here is derived from an EMBL/GenBank/DDBJ whole genome shotgun (WGS) entry which is preliminary data.</text>
</comment>
<reference evidence="2" key="1">
    <citation type="submission" date="2018-05" db="EMBL/GenBank/DDBJ databases">
        <authorList>
            <person name="Deangelis K."/>
            <person name="Huntemann M."/>
            <person name="Clum A."/>
            <person name="Pillay M."/>
            <person name="Palaniappan K."/>
            <person name="Varghese N."/>
            <person name="Mikhailova N."/>
            <person name="Stamatis D."/>
            <person name="Reddy T."/>
            <person name="Daum C."/>
            <person name="Shapiro N."/>
            <person name="Ivanova N."/>
            <person name="Kyrpides N."/>
            <person name="Woyke T."/>
        </authorList>
    </citation>
    <scope>NUCLEOTIDE SEQUENCE [LARGE SCALE GENOMIC DNA]</scope>
    <source>
        <strain evidence="2">GAS496</strain>
    </source>
</reference>
<evidence type="ECO:0000313" key="2">
    <source>
        <dbReference type="Proteomes" id="UP000247781"/>
    </source>
</evidence>
<organism evidence="1 2">
    <name type="scientific">Mycolicibacterium moriokaense</name>
    <dbReference type="NCBI Taxonomy" id="39691"/>
    <lineage>
        <taxon>Bacteria</taxon>
        <taxon>Bacillati</taxon>
        <taxon>Actinomycetota</taxon>
        <taxon>Actinomycetes</taxon>
        <taxon>Mycobacteriales</taxon>
        <taxon>Mycobacteriaceae</taxon>
        <taxon>Mycolicibacterium</taxon>
    </lineage>
</organism>
<dbReference type="InterPro" id="IPR047975">
    <property type="entry name" value="Heme_bind_FMP"/>
</dbReference>
<name>A0A318H8C2_9MYCO</name>
<dbReference type="NCBIfam" id="NF040572">
    <property type="entry name" value="heme_bind_FMP"/>
    <property type="match status" value="1"/>
</dbReference>
<accession>A0A318H8C2</accession>
<dbReference type="AlphaFoldDB" id="A0A318H8C2"/>
<keyword evidence="2" id="KW-1185">Reference proteome</keyword>
<dbReference type="Proteomes" id="UP000247781">
    <property type="component" value="Unassembled WGS sequence"/>
</dbReference>
<protein>
    <submittedName>
        <fullName evidence="1">Uncharacterized protein</fullName>
    </submittedName>
</protein>
<evidence type="ECO:0000313" key="1">
    <source>
        <dbReference type="EMBL" id="PXW99148.1"/>
    </source>
</evidence>
<proteinExistence type="predicted"/>
<dbReference type="EMBL" id="QJJU01000041">
    <property type="protein sequence ID" value="PXW99148.1"/>
    <property type="molecule type" value="Genomic_DNA"/>
</dbReference>
<reference evidence="1 2" key="2">
    <citation type="submission" date="2018-06" db="EMBL/GenBank/DDBJ databases">
        <title>Sequencing of bacterial isolates from soil warming experiment in Harvard Forest, Massachusetts, USA.</title>
        <authorList>
            <person name="Deangelis K.PhD."/>
        </authorList>
    </citation>
    <scope>NUCLEOTIDE SEQUENCE [LARGE SCALE GENOMIC DNA]</scope>
    <source>
        <strain evidence="1 2">GAS496</strain>
    </source>
</reference>
<sequence length="389" mass="40594">MTTNVPVTPTALPITHLTTAVRIPRGFTINEVPFNPEVAAPTVADNAPALGPLEAFKGTFLGRGFNTIFRPQNSSTPTDLPVPQPNSDNILELNLTIESLSFSNSLGAVPNRGEAQGDIFLNGVPYLQSISDVTDPVNPTPIHLEPGLWVIVPPTTDPSETGSTVARMASIPHGTTINAQGTFLTVAGGPQINKVDITPFPIGNPGGRIPFPSQQVAASGTARIPQDLSVAPAITQDLLDDPNTLLRNHIAGMTILSTNVLLIDTQQSAIPGGGTDNIGFLVGDGAGPNANAIEMSAIFWVETVQAEVQVDQLDAGCSLDVSPVVPVGAPAPTFRVTSAAGTDGPQSVTVTYPQIQYTQNVSLNFARLTWPHVSVATLVPADPIELALP</sequence>